<keyword evidence="1" id="KW-1133">Transmembrane helix</keyword>
<keyword evidence="1" id="KW-0812">Transmembrane</keyword>
<reference evidence="2 3" key="1">
    <citation type="submission" date="2015-01" db="EMBL/GenBank/DDBJ databases">
        <title>Evolution of Trichinella species and genotypes.</title>
        <authorList>
            <person name="Korhonen P.K."/>
            <person name="Edoardo P."/>
            <person name="Giuseppe L.R."/>
            <person name="Gasser R.B."/>
        </authorList>
    </citation>
    <scope>NUCLEOTIDE SEQUENCE [LARGE SCALE GENOMIC DNA]</scope>
    <source>
        <strain evidence="2">ISS1980</strain>
    </source>
</reference>
<keyword evidence="1" id="KW-0472">Membrane</keyword>
<accession>A0A0V1MA57</accession>
<protein>
    <submittedName>
        <fullName evidence="2">Uncharacterized protein</fullName>
    </submittedName>
</protein>
<dbReference type="AlphaFoldDB" id="A0A0V1MA57"/>
<evidence type="ECO:0000256" key="1">
    <source>
        <dbReference type="SAM" id="Phobius"/>
    </source>
</evidence>
<comment type="caution">
    <text evidence="2">The sequence shown here is derived from an EMBL/GenBank/DDBJ whole genome shotgun (WGS) entry which is preliminary data.</text>
</comment>
<sequence length="86" mass="9962">MFKNLNANFPPNVRPNSTKSTVLTNFEFDLEMGENETFARRKYLNFTITRHRVRINLPEMSIVRIGATAANISTIFALFNCFFVKI</sequence>
<organism evidence="2 3">
    <name type="scientific">Trichinella papuae</name>
    <dbReference type="NCBI Taxonomy" id="268474"/>
    <lineage>
        <taxon>Eukaryota</taxon>
        <taxon>Metazoa</taxon>
        <taxon>Ecdysozoa</taxon>
        <taxon>Nematoda</taxon>
        <taxon>Enoplea</taxon>
        <taxon>Dorylaimia</taxon>
        <taxon>Trichinellida</taxon>
        <taxon>Trichinellidae</taxon>
        <taxon>Trichinella</taxon>
    </lineage>
</organism>
<dbReference type="Proteomes" id="UP000054843">
    <property type="component" value="Unassembled WGS sequence"/>
</dbReference>
<evidence type="ECO:0000313" key="2">
    <source>
        <dbReference type="EMBL" id="KRZ68581.1"/>
    </source>
</evidence>
<dbReference type="EMBL" id="JYDO01000161">
    <property type="protein sequence ID" value="KRZ68581.1"/>
    <property type="molecule type" value="Genomic_DNA"/>
</dbReference>
<evidence type="ECO:0000313" key="3">
    <source>
        <dbReference type="Proteomes" id="UP000054843"/>
    </source>
</evidence>
<keyword evidence="3" id="KW-1185">Reference proteome</keyword>
<feature type="transmembrane region" description="Helical" evidence="1">
    <location>
        <begin position="62"/>
        <end position="84"/>
    </location>
</feature>
<proteinExistence type="predicted"/>
<name>A0A0V1MA57_9BILA</name>
<gene>
    <name evidence="2" type="ORF">T10_2842</name>
</gene>